<evidence type="ECO:0000256" key="2">
    <source>
        <dbReference type="ARBA" id="ARBA00022481"/>
    </source>
</evidence>
<evidence type="ECO:0000256" key="8">
    <source>
        <dbReference type="PROSITE-ProRule" id="PRU00284"/>
    </source>
</evidence>
<evidence type="ECO:0000259" key="12">
    <source>
        <dbReference type="PROSITE" id="PS50885"/>
    </source>
</evidence>
<feature type="domain" description="HAMP" evidence="12">
    <location>
        <begin position="316"/>
        <end position="368"/>
    </location>
</feature>
<dbReference type="InterPro" id="IPR000727">
    <property type="entry name" value="T_SNARE_dom"/>
</dbReference>
<sequence>MGIQTDVSRWLVMHKFLDRFSVGKKILIISLFFALALVGVVVYTVATLNQQKADSTVINIAGRQRMLTQKFTKELFDDLGRSRSEQSVRSTDKTKKLFEVSLAALRDGGETFSDLGMKKPLSLPPNQNEEIEAKLAVVANQWSALQVAAEKLRVLEPASPEFEKALARVRDLNIKTLKNMNAAVGMLAAASAGKVSAMMTAEWLILIVVLAIGIWFSLLVSRAITQPLARVVEATGKIANGDLNIEIRQLKIDSRDEVGALANSFTTMVKVLRGLQQELTGMTDAAHAGQLDKRCDTRQFKGAWAGLLDGVNNITEQFSGPLIEASGYLDRISHGDIPEPIETEYRGDFNQIKDSVNRCVAAVNGLLDESGELIASAQRGRLDVRGETGRFEGSWQELIVGLNAIFDAIVEPVKGTRHMLQQLAEGDLSETMSGKFEGEFGMLQENVNSTILQLRETVGPIQEAADLINTASDEIVAGNSNLSARTEGQASSLEQTASSMEELTSTVRSNADSAQQANQLAASARQMAERGGDVVSHAVQAMNDINESSTRIAEIIGVINEIAFQTNLLALNASVEAARAGEQGRGFAVVATEVRNLAGRSATAAKEIKGLIEDSVNKVEAGSSLVNESGETLNEIMVGVKKVGDIIAEIAAASQEQSQGIDQVNQAVTSMDEMTQQNAALAEQTAAAAASMSEKADEMERLIGFFRLQPADESAA</sequence>
<dbReference type="PROSITE" id="PS50885">
    <property type="entry name" value="HAMP"/>
    <property type="match status" value="3"/>
</dbReference>
<dbReference type="InterPro" id="IPR004089">
    <property type="entry name" value="MCPsignal_dom"/>
</dbReference>
<feature type="domain" description="Methyl-accepting transducer" evidence="10">
    <location>
        <begin position="464"/>
        <end position="693"/>
    </location>
</feature>
<dbReference type="SUPFAM" id="SSF158472">
    <property type="entry name" value="HAMP domain-like"/>
    <property type="match status" value="1"/>
</dbReference>
<evidence type="ECO:0000256" key="3">
    <source>
        <dbReference type="ARBA" id="ARBA00022692"/>
    </source>
</evidence>
<dbReference type="Gene3D" id="1.20.120.1530">
    <property type="match status" value="1"/>
</dbReference>
<dbReference type="EMBL" id="AFOC01000070">
    <property type="protein sequence ID" value="EGV50650.1"/>
    <property type="molecule type" value="Genomic_DNA"/>
</dbReference>
<dbReference type="Pfam" id="PF00672">
    <property type="entry name" value="HAMP"/>
    <property type="match status" value="1"/>
</dbReference>
<dbReference type="SMART" id="SM00283">
    <property type="entry name" value="MA"/>
    <property type="match status" value="1"/>
</dbReference>
<accession>G2DFF7</accession>
<dbReference type="AlphaFoldDB" id="G2DFF7"/>
<evidence type="ECO:0000259" key="10">
    <source>
        <dbReference type="PROSITE" id="PS50111"/>
    </source>
</evidence>
<dbReference type="PANTHER" id="PTHR43531:SF14">
    <property type="entry name" value="METHYL-ACCEPTING CHEMOTAXIS PROTEIN I-RELATED"/>
    <property type="match status" value="1"/>
</dbReference>
<keyword evidence="4 9" id="KW-1133">Transmembrane helix</keyword>
<evidence type="ECO:0000256" key="5">
    <source>
        <dbReference type="ARBA" id="ARBA00023136"/>
    </source>
</evidence>
<keyword evidence="5 9" id="KW-0472">Membrane</keyword>
<evidence type="ECO:0000256" key="4">
    <source>
        <dbReference type="ARBA" id="ARBA00022989"/>
    </source>
</evidence>
<evidence type="ECO:0000256" key="9">
    <source>
        <dbReference type="SAM" id="Phobius"/>
    </source>
</evidence>
<keyword evidence="2" id="KW-0488">Methylation</keyword>
<evidence type="ECO:0000259" key="11">
    <source>
        <dbReference type="PROSITE" id="PS50192"/>
    </source>
</evidence>
<gene>
    <name evidence="13" type="primary">tcp1</name>
    <name evidence="13" type="ORF">Rifp1Sym_cq00140</name>
</gene>
<dbReference type="Gene3D" id="1.10.287.950">
    <property type="entry name" value="Methyl-accepting chemotaxis protein"/>
    <property type="match status" value="1"/>
</dbReference>
<dbReference type="Pfam" id="PF13675">
    <property type="entry name" value="PilJ"/>
    <property type="match status" value="1"/>
</dbReference>
<dbReference type="InterPro" id="IPR003660">
    <property type="entry name" value="HAMP_dom"/>
</dbReference>
<keyword evidence="14" id="KW-1185">Reference proteome</keyword>
<dbReference type="SUPFAM" id="SSF58104">
    <property type="entry name" value="Methyl-accepting chemotaxis protein (MCP) signaling domain"/>
    <property type="match status" value="1"/>
</dbReference>
<evidence type="ECO:0000313" key="13">
    <source>
        <dbReference type="EMBL" id="EGV50650.1"/>
    </source>
</evidence>
<proteinExistence type="inferred from homology"/>
<dbReference type="PROSITE" id="PS50192">
    <property type="entry name" value="T_SNARE"/>
    <property type="match status" value="1"/>
</dbReference>
<name>G2DFF7_9GAMM</name>
<evidence type="ECO:0000256" key="6">
    <source>
        <dbReference type="ARBA" id="ARBA00023224"/>
    </source>
</evidence>
<dbReference type="CDD" id="cd11386">
    <property type="entry name" value="MCP_signal"/>
    <property type="match status" value="1"/>
</dbReference>
<keyword evidence="6 8" id="KW-0807">Transducer</keyword>
<dbReference type="CDD" id="cd06225">
    <property type="entry name" value="HAMP"/>
    <property type="match status" value="1"/>
</dbReference>
<feature type="transmembrane region" description="Helical" evidence="9">
    <location>
        <begin position="203"/>
        <end position="224"/>
    </location>
</feature>
<dbReference type="PANTHER" id="PTHR43531">
    <property type="entry name" value="PROTEIN ICFG"/>
    <property type="match status" value="1"/>
</dbReference>
<dbReference type="InterPro" id="IPR029095">
    <property type="entry name" value="NarX-like_N"/>
</dbReference>
<dbReference type="PATRIC" id="fig|1048808.3.peg.2377"/>
<feature type="transmembrane region" description="Helical" evidence="9">
    <location>
        <begin position="26"/>
        <end position="46"/>
    </location>
</feature>
<feature type="domain" description="T-SNARE coiled-coil homology" evidence="11">
    <location>
        <begin position="623"/>
        <end position="685"/>
    </location>
</feature>
<dbReference type="GO" id="GO:0005886">
    <property type="term" value="C:plasma membrane"/>
    <property type="evidence" value="ECO:0007669"/>
    <property type="project" value="TreeGrafter"/>
</dbReference>
<dbReference type="InterPro" id="IPR051310">
    <property type="entry name" value="MCP_chemotaxis"/>
</dbReference>
<dbReference type="GO" id="GO:0004888">
    <property type="term" value="F:transmembrane signaling receptor activity"/>
    <property type="evidence" value="ECO:0007669"/>
    <property type="project" value="TreeGrafter"/>
</dbReference>
<feature type="domain" description="HAMP" evidence="12">
    <location>
        <begin position="407"/>
        <end position="459"/>
    </location>
</feature>
<dbReference type="GO" id="GO:0006935">
    <property type="term" value="P:chemotaxis"/>
    <property type="evidence" value="ECO:0007669"/>
    <property type="project" value="UniProtKB-KW"/>
</dbReference>
<protein>
    <submittedName>
        <fullName evidence="13">Methyl-accepting chemotaxis citrate transducer</fullName>
    </submittedName>
</protein>
<evidence type="ECO:0000256" key="7">
    <source>
        <dbReference type="ARBA" id="ARBA00029447"/>
    </source>
</evidence>
<dbReference type="Pfam" id="PF18947">
    <property type="entry name" value="HAMP_2"/>
    <property type="match status" value="2"/>
</dbReference>
<evidence type="ECO:0000256" key="1">
    <source>
        <dbReference type="ARBA" id="ARBA00004141"/>
    </source>
</evidence>
<dbReference type="Proteomes" id="UP000004491">
    <property type="component" value="Unassembled WGS sequence"/>
</dbReference>
<organism evidence="13 14">
    <name type="scientific">endosymbiont of Riftia pachyptila</name>
    <name type="common">vent Ph05</name>
    <dbReference type="NCBI Taxonomy" id="1048808"/>
    <lineage>
        <taxon>Bacteria</taxon>
        <taxon>Pseudomonadati</taxon>
        <taxon>Pseudomonadota</taxon>
        <taxon>Gammaproteobacteria</taxon>
        <taxon>sulfur-oxidizing symbionts</taxon>
    </lineage>
</organism>
<comment type="caution">
    <text evidence="13">The sequence shown here is derived from an EMBL/GenBank/DDBJ whole genome shotgun (WGS) entry which is preliminary data.</text>
</comment>
<comment type="similarity">
    <text evidence="7">Belongs to the methyl-accepting chemotaxis (MCP) protein family.</text>
</comment>
<keyword evidence="3 9" id="KW-0812">Transmembrane</keyword>
<comment type="subcellular location">
    <subcellularLocation>
        <location evidence="1">Membrane</location>
        <topology evidence="1">Multi-pass membrane protein</topology>
    </subcellularLocation>
</comment>
<dbReference type="GO" id="GO:0007165">
    <property type="term" value="P:signal transduction"/>
    <property type="evidence" value="ECO:0007669"/>
    <property type="project" value="UniProtKB-KW"/>
</dbReference>
<evidence type="ECO:0000313" key="14">
    <source>
        <dbReference type="Proteomes" id="UP000004491"/>
    </source>
</evidence>
<reference evidence="13" key="1">
    <citation type="journal article" date="2011" name="ISME J.">
        <title>The endosymbionts of the deep-sea tubeworms Riftia pachyptila and Tevnia jerichonana share an identical physiology as revealed by proteogenomic analyses.</title>
        <authorList>
            <person name="Gardebrecht A."/>
            <person name="Markert S."/>
            <person name="Felbeck H."/>
            <person name="Thuermer A."/>
            <person name="Albrecht D."/>
            <person name="Wollherr A."/>
            <person name="Kabisch J."/>
            <person name="Lehmann R."/>
            <person name="Daniel R."/>
            <person name="Liesegang H."/>
            <person name="Hecker M."/>
            <person name="Sievert S.M."/>
            <person name="Schweder T."/>
        </authorList>
    </citation>
    <scope>NUCLEOTIDE SEQUENCE [LARGE SCALE GENOMIC DNA]</scope>
</reference>
<feature type="domain" description="HAMP" evidence="12">
    <location>
        <begin position="222"/>
        <end position="277"/>
    </location>
</feature>
<dbReference type="PROSITE" id="PS50111">
    <property type="entry name" value="CHEMOTAXIS_TRANSDUC_2"/>
    <property type="match status" value="1"/>
</dbReference>
<dbReference type="Pfam" id="PF00015">
    <property type="entry name" value="MCPsignal"/>
    <property type="match status" value="1"/>
</dbReference>
<dbReference type="FunFam" id="1.10.287.950:FF:000001">
    <property type="entry name" value="Methyl-accepting chemotaxis sensory transducer"/>
    <property type="match status" value="1"/>
</dbReference>
<dbReference type="SMART" id="SM00304">
    <property type="entry name" value="HAMP"/>
    <property type="match status" value="3"/>
</dbReference>